<dbReference type="PROSITE" id="PS00063">
    <property type="entry name" value="ALDOKETO_REDUCTASE_3"/>
    <property type="match status" value="1"/>
</dbReference>
<dbReference type="InterPro" id="IPR044488">
    <property type="entry name" value="AKR2E"/>
</dbReference>
<dbReference type="PROSITE" id="PS00062">
    <property type="entry name" value="ALDOKETO_REDUCTASE_2"/>
    <property type="match status" value="1"/>
</dbReference>
<sequence>MIFQMCSCVKVPTILLNNGRHMPAIALGTYLGFGESGVVMSKDNEFRDVVLNAVDIGYRHFDTASIYSTERELGEAVRMKIADGQYKREDFFITTKLWNTHHKREQVASALRESLDRLALNYVDLYLMHWPMGLNVDHTYSEVDFMETWRGLEDVYKLGLTKAIGVSNFNLKQLKRVLEEGTVKPAAIQIEIHPLNVQKELVEYAQAQSLVVMGYSPFGSLVARHGQWSAGPRVNDTTLASIAEKYGKTVPQVVLRWEVERNIVPLPKTVKRKRLEENINIFDFKLEKEEVDKISDFDSGTRYTLPSFWQNHPYYPFEKVDNPIPDPFLSA</sequence>
<dbReference type="GO" id="GO:0016616">
    <property type="term" value="F:oxidoreductase activity, acting on the CH-OH group of donors, NAD or NADP as acceptor"/>
    <property type="evidence" value="ECO:0007669"/>
    <property type="project" value="UniProtKB-ARBA"/>
</dbReference>
<dbReference type="InterPro" id="IPR020471">
    <property type="entry name" value="AKR"/>
</dbReference>
<evidence type="ECO:0000313" key="4">
    <source>
        <dbReference type="Proteomes" id="UP000791440"/>
    </source>
</evidence>
<dbReference type="EMBL" id="JH668410">
    <property type="protein sequence ID" value="KAG6451567.1"/>
    <property type="molecule type" value="Genomic_DNA"/>
</dbReference>
<dbReference type="InterPro" id="IPR023210">
    <property type="entry name" value="NADP_OxRdtase_dom"/>
</dbReference>
<reference evidence="3" key="1">
    <citation type="journal article" date="2016" name="Insect Biochem. Mol. Biol.">
        <title>Multifaceted biological insights from a draft genome sequence of the tobacco hornworm moth, Manduca sexta.</title>
        <authorList>
            <person name="Kanost M.R."/>
            <person name="Arrese E.L."/>
            <person name="Cao X."/>
            <person name="Chen Y.R."/>
            <person name="Chellapilla S."/>
            <person name="Goldsmith M.R."/>
            <person name="Grosse-Wilde E."/>
            <person name="Heckel D.G."/>
            <person name="Herndon N."/>
            <person name="Jiang H."/>
            <person name="Papanicolaou A."/>
            <person name="Qu J."/>
            <person name="Soulages J.L."/>
            <person name="Vogel H."/>
            <person name="Walters J."/>
            <person name="Waterhouse R.M."/>
            <person name="Ahn S.J."/>
            <person name="Almeida F.C."/>
            <person name="An C."/>
            <person name="Aqrawi P."/>
            <person name="Bretschneider A."/>
            <person name="Bryant W.B."/>
            <person name="Bucks S."/>
            <person name="Chao H."/>
            <person name="Chevignon G."/>
            <person name="Christen J.M."/>
            <person name="Clarke D.F."/>
            <person name="Dittmer N.T."/>
            <person name="Ferguson L.C.F."/>
            <person name="Garavelou S."/>
            <person name="Gordon K.H.J."/>
            <person name="Gunaratna R.T."/>
            <person name="Han Y."/>
            <person name="Hauser F."/>
            <person name="He Y."/>
            <person name="Heidel-Fischer H."/>
            <person name="Hirsh A."/>
            <person name="Hu Y."/>
            <person name="Jiang H."/>
            <person name="Kalra D."/>
            <person name="Klinner C."/>
            <person name="Konig C."/>
            <person name="Kovar C."/>
            <person name="Kroll A.R."/>
            <person name="Kuwar S.S."/>
            <person name="Lee S.L."/>
            <person name="Lehman R."/>
            <person name="Li K."/>
            <person name="Li Z."/>
            <person name="Liang H."/>
            <person name="Lovelace S."/>
            <person name="Lu Z."/>
            <person name="Mansfield J.H."/>
            <person name="McCulloch K.J."/>
            <person name="Mathew T."/>
            <person name="Morton B."/>
            <person name="Muzny D.M."/>
            <person name="Neunemann D."/>
            <person name="Ongeri F."/>
            <person name="Pauchet Y."/>
            <person name="Pu L.L."/>
            <person name="Pyrousis I."/>
            <person name="Rao X.J."/>
            <person name="Redding A."/>
            <person name="Roesel C."/>
            <person name="Sanchez-Gracia A."/>
            <person name="Schaack S."/>
            <person name="Shukla A."/>
            <person name="Tetreau G."/>
            <person name="Wang Y."/>
            <person name="Xiong G.H."/>
            <person name="Traut W."/>
            <person name="Walsh T.K."/>
            <person name="Worley K.C."/>
            <person name="Wu D."/>
            <person name="Wu W."/>
            <person name="Wu Y.Q."/>
            <person name="Zhang X."/>
            <person name="Zou Z."/>
            <person name="Zucker H."/>
            <person name="Briscoe A.D."/>
            <person name="Burmester T."/>
            <person name="Clem R.J."/>
            <person name="Feyereisen R."/>
            <person name="Grimmelikhuijzen C.J.P."/>
            <person name="Hamodrakas S.J."/>
            <person name="Hansson B.S."/>
            <person name="Huguet E."/>
            <person name="Jermiin L.S."/>
            <person name="Lan Q."/>
            <person name="Lehman H.K."/>
            <person name="Lorenzen M."/>
            <person name="Merzendorfer H."/>
            <person name="Michalopoulos I."/>
            <person name="Morton D.B."/>
            <person name="Muthukrishnan S."/>
            <person name="Oakeshott J.G."/>
            <person name="Palmer W."/>
            <person name="Park Y."/>
            <person name="Passarelli A.L."/>
            <person name="Rozas J."/>
            <person name="Schwartz L.M."/>
            <person name="Smith W."/>
            <person name="Southgate A."/>
            <person name="Vilcinskas A."/>
            <person name="Vogt R."/>
            <person name="Wang P."/>
            <person name="Werren J."/>
            <person name="Yu X.Q."/>
            <person name="Zhou J.J."/>
            <person name="Brown S.J."/>
            <person name="Scherer S.E."/>
            <person name="Richards S."/>
            <person name="Blissard G.W."/>
        </authorList>
    </citation>
    <scope>NUCLEOTIDE SEQUENCE</scope>
</reference>
<keyword evidence="4" id="KW-1185">Reference proteome</keyword>
<protein>
    <recommendedName>
        <fullName evidence="2">NADP-dependent oxidoreductase domain-containing protein</fullName>
    </recommendedName>
</protein>
<dbReference type="Pfam" id="PF00248">
    <property type="entry name" value="Aldo_ket_red"/>
    <property type="match status" value="1"/>
</dbReference>
<dbReference type="AlphaFoldDB" id="A0A922CMC6"/>
<keyword evidence="1" id="KW-0560">Oxidoreductase</keyword>
<evidence type="ECO:0000256" key="1">
    <source>
        <dbReference type="ARBA" id="ARBA00023002"/>
    </source>
</evidence>
<name>A0A922CMC6_MANSE</name>
<dbReference type="InterPro" id="IPR018170">
    <property type="entry name" value="Aldo/ket_reductase_CS"/>
</dbReference>
<dbReference type="Proteomes" id="UP000791440">
    <property type="component" value="Unassembled WGS sequence"/>
</dbReference>
<dbReference type="CDD" id="cd19116">
    <property type="entry name" value="AKR_AKR2E1-5"/>
    <property type="match status" value="1"/>
</dbReference>
<dbReference type="PROSITE" id="PS00798">
    <property type="entry name" value="ALDOKETO_REDUCTASE_1"/>
    <property type="match status" value="1"/>
</dbReference>
<dbReference type="PANTHER" id="PTHR11732">
    <property type="entry name" value="ALDO/KETO REDUCTASE"/>
    <property type="match status" value="1"/>
</dbReference>
<proteinExistence type="predicted"/>
<accession>A0A922CMC6</accession>
<evidence type="ECO:0000259" key="2">
    <source>
        <dbReference type="Pfam" id="PF00248"/>
    </source>
</evidence>
<evidence type="ECO:0000313" key="3">
    <source>
        <dbReference type="EMBL" id="KAG6451567.1"/>
    </source>
</evidence>
<gene>
    <name evidence="3" type="ORF">O3G_MSEX007227</name>
</gene>
<comment type="caution">
    <text evidence="3">The sequence shown here is derived from an EMBL/GenBank/DDBJ whole genome shotgun (WGS) entry which is preliminary data.</text>
</comment>
<reference evidence="3" key="2">
    <citation type="submission" date="2020-12" db="EMBL/GenBank/DDBJ databases">
        <authorList>
            <person name="Kanost M."/>
        </authorList>
    </citation>
    <scope>NUCLEOTIDE SEQUENCE</scope>
</reference>
<feature type="domain" description="NADP-dependent oxidoreductase" evidence="2">
    <location>
        <begin position="25"/>
        <end position="296"/>
    </location>
</feature>
<dbReference type="FunFam" id="3.20.20.100:FF:000002">
    <property type="entry name" value="2,5-diketo-D-gluconic acid reductase A"/>
    <property type="match status" value="1"/>
</dbReference>
<organism evidence="3 4">
    <name type="scientific">Manduca sexta</name>
    <name type="common">Tobacco hawkmoth</name>
    <name type="synonym">Tobacco hornworm</name>
    <dbReference type="NCBI Taxonomy" id="7130"/>
    <lineage>
        <taxon>Eukaryota</taxon>
        <taxon>Metazoa</taxon>
        <taxon>Ecdysozoa</taxon>
        <taxon>Arthropoda</taxon>
        <taxon>Hexapoda</taxon>
        <taxon>Insecta</taxon>
        <taxon>Pterygota</taxon>
        <taxon>Neoptera</taxon>
        <taxon>Endopterygota</taxon>
        <taxon>Lepidoptera</taxon>
        <taxon>Glossata</taxon>
        <taxon>Ditrysia</taxon>
        <taxon>Bombycoidea</taxon>
        <taxon>Sphingidae</taxon>
        <taxon>Sphinginae</taxon>
        <taxon>Sphingini</taxon>
        <taxon>Manduca</taxon>
    </lineage>
</organism>
<dbReference type="PIRSF" id="PIRSF000097">
    <property type="entry name" value="AKR"/>
    <property type="match status" value="1"/>
</dbReference>